<protein>
    <submittedName>
        <fullName evidence="2">Uncharacterized protein</fullName>
    </submittedName>
</protein>
<evidence type="ECO:0000256" key="1">
    <source>
        <dbReference type="SAM" id="Phobius"/>
    </source>
</evidence>
<gene>
    <name evidence="2" type="ORF">CYMTET_9626</name>
</gene>
<sequence>MLPAPEMPPHATNGNTAGKHVVEEAFEHSSEEKRADRKMSYVDDALVCFIVSLPVFGFLMCFSTLGYGGAVYRGLSSGDNIAYYLIGAFIFLVLFMYLFDVQHWQNVVLKKAIYAITLCVATIGVGVSAKDMPEAPIVVYSLAVPVYFFVCKRNLFKYHLLSSFLSSLSIALLVCGILVLVYWVCWWFIHDKYWSGEYRDEVRSDMECPGFDNDEENDSDSDQGGCAAAFLVWFSPCICGMSAVIFGVVTFLLSQQKSVGQEAKIFAFVAVLLLSALWIMASIAGAGMGLQNVVAVFSLVGLILLFGIVGGTLGWDQLKEKLKSFPLLSKMDDITGSDWVKAAFVLTCILPFLGYLVLSFIKKVIGIVFRREDSKGWFTESVQEQVNQMQTWNWASISMKVMWLAMIFIGVEVGVGKLTTLFLSWLGDQLEPLSLGVVIVIFVFVGLTMFLLPPVPGVPVYLTGGIVMTQAAEDSMGFFPGLFMSSFVCLGIKLMAIVMQQKCIGEQLGSYITVRKLVFRFPPCSPRLLRHVPAGHR</sequence>
<feature type="transmembrane region" description="Helical" evidence="1">
    <location>
        <begin position="265"/>
        <end position="287"/>
    </location>
</feature>
<evidence type="ECO:0000313" key="2">
    <source>
        <dbReference type="EMBL" id="KAK3282646.1"/>
    </source>
</evidence>
<feature type="transmembrane region" description="Helical" evidence="1">
    <location>
        <begin position="401"/>
        <end position="426"/>
    </location>
</feature>
<feature type="transmembrane region" description="Helical" evidence="1">
    <location>
        <begin position="111"/>
        <end position="129"/>
    </location>
</feature>
<name>A0AAE0LEN8_9CHLO</name>
<feature type="transmembrane region" description="Helical" evidence="1">
    <location>
        <begin position="81"/>
        <end position="99"/>
    </location>
</feature>
<accession>A0AAE0LEN8</accession>
<organism evidence="2 3">
    <name type="scientific">Cymbomonas tetramitiformis</name>
    <dbReference type="NCBI Taxonomy" id="36881"/>
    <lineage>
        <taxon>Eukaryota</taxon>
        <taxon>Viridiplantae</taxon>
        <taxon>Chlorophyta</taxon>
        <taxon>Pyramimonadophyceae</taxon>
        <taxon>Pyramimonadales</taxon>
        <taxon>Pyramimonadaceae</taxon>
        <taxon>Cymbomonas</taxon>
    </lineage>
</organism>
<dbReference type="EMBL" id="LGRX02003214">
    <property type="protein sequence ID" value="KAK3282646.1"/>
    <property type="molecule type" value="Genomic_DNA"/>
</dbReference>
<comment type="caution">
    <text evidence="2">The sequence shown here is derived from an EMBL/GenBank/DDBJ whole genome shotgun (WGS) entry which is preliminary data.</text>
</comment>
<keyword evidence="1" id="KW-1133">Transmembrane helix</keyword>
<feature type="transmembrane region" description="Helical" evidence="1">
    <location>
        <begin position="46"/>
        <end position="69"/>
    </location>
</feature>
<feature type="transmembrane region" description="Helical" evidence="1">
    <location>
        <begin position="433"/>
        <end position="452"/>
    </location>
</feature>
<feature type="transmembrane region" description="Helical" evidence="1">
    <location>
        <begin position="339"/>
        <end position="361"/>
    </location>
</feature>
<feature type="transmembrane region" description="Helical" evidence="1">
    <location>
        <begin position="230"/>
        <end position="253"/>
    </location>
</feature>
<proteinExistence type="predicted"/>
<feature type="transmembrane region" description="Helical" evidence="1">
    <location>
        <begin position="478"/>
        <end position="498"/>
    </location>
</feature>
<dbReference type="AlphaFoldDB" id="A0AAE0LEN8"/>
<feature type="transmembrane region" description="Helical" evidence="1">
    <location>
        <begin position="135"/>
        <end position="151"/>
    </location>
</feature>
<feature type="transmembrane region" description="Helical" evidence="1">
    <location>
        <begin position="163"/>
        <end position="189"/>
    </location>
</feature>
<evidence type="ECO:0000313" key="3">
    <source>
        <dbReference type="Proteomes" id="UP001190700"/>
    </source>
</evidence>
<keyword evidence="1" id="KW-0812">Transmembrane</keyword>
<reference evidence="2 3" key="1">
    <citation type="journal article" date="2015" name="Genome Biol. Evol.">
        <title>Comparative Genomics of a Bacterivorous Green Alga Reveals Evolutionary Causalities and Consequences of Phago-Mixotrophic Mode of Nutrition.</title>
        <authorList>
            <person name="Burns J.A."/>
            <person name="Paasch A."/>
            <person name="Narechania A."/>
            <person name="Kim E."/>
        </authorList>
    </citation>
    <scope>NUCLEOTIDE SEQUENCE [LARGE SCALE GENOMIC DNA]</scope>
    <source>
        <strain evidence="2 3">PLY_AMNH</strain>
    </source>
</reference>
<keyword evidence="1" id="KW-0472">Membrane</keyword>
<keyword evidence="3" id="KW-1185">Reference proteome</keyword>
<dbReference type="Proteomes" id="UP001190700">
    <property type="component" value="Unassembled WGS sequence"/>
</dbReference>
<feature type="transmembrane region" description="Helical" evidence="1">
    <location>
        <begin position="293"/>
        <end position="318"/>
    </location>
</feature>